<keyword evidence="2" id="KW-1185">Reference proteome</keyword>
<dbReference type="PANTHER" id="PTHR15503:SF45">
    <property type="entry name" value="RNA-DIRECTED DNA POLYMERASE HOMOLOG"/>
    <property type="match status" value="1"/>
</dbReference>
<keyword evidence="1" id="KW-0548">Nucleotidyltransferase</keyword>
<keyword evidence="1" id="KW-0808">Transferase</keyword>
<dbReference type="EMBL" id="LXQA011015538">
    <property type="protein sequence ID" value="MCI81289.1"/>
    <property type="molecule type" value="Genomic_DNA"/>
</dbReference>
<dbReference type="InterPro" id="IPR043502">
    <property type="entry name" value="DNA/RNA_pol_sf"/>
</dbReference>
<dbReference type="Gene3D" id="3.10.10.10">
    <property type="entry name" value="HIV Type 1 Reverse Transcriptase, subunit A, domain 1"/>
    <property type="match status" value="1"/>
</dbReference>
<dbReference type="Proteomes" id="UP000265520">
    <property type="component" value="Unassembled WGS sequence"/>
</dbReference>
<feature type="non-terminal residue" evidence="1">
    <location>
        <position position="61"/>
    </location>
</feature>
<keyword evidence="1" id="KW-0695">RNA-directed DNA polymerase</keyword>
<dbReference type="SUPFAM" id="SSF56672">
    <property type="entry name" value="DNA/RNA polymerases"/>
    <property type="match status" value="1"/>
</dbReference>
<name>A0A392V223_9FABA</name>
<evidence type="ECO:0000313" key="1">
    <source>
        <dbReference type="EMBL" id="MCI81289.1"/>
    </source>
</evidence>
<dbReference type="PANTHER" id="PTHR15503">
    <property type="entry name" value="LDOC1 RELATED"/>
    <property type="match status" value="1"/>
</dbReference>
<proteinExistence type="predicted"/>
<accession>A0A392V223</accession>
<sequence>MAPYRMSAAELEKLKGQLKELLEKKFVRLSVSPWGAPVLLVKKKDGSMRLCIDYRQLNKAT</sequence>
<protein>
    <submittedName>
        <fullName evidence="1">RNA-directed DNA polymerase (Reverse transcriptase)</fullName>
    </submittedName>
</protein>
<dbReference type="AlphaFoldDB" id="A0A392V223"/>
<organism evidence="1 2">
    <name type="scientific">Trifolium medium</name>
    <dbReference type="NCBI Taxonomy" id="97028"/>
    <lineage>
        <taxon>Eukaryota</taxon>
        <taxon>Viridiplantae</taxon>
        <taxon>Streptophyta</taxon>
        <taxon>Embryophyta</taxon>
        <taxon>Tracheophyta</taxon>
        <taxon>Spermatophyta</taxon>
        <taxon>Magnoliopsida</taxon>
        <taxon>eudicotyledons</taxon>
        <taxon>Gunneridae</taxon>
        <taxon>Pentapetalae</taxon>
        <taxon>rosids</taxon>
        <taxon>fabids</taxon>
        <taxon>Fabales</taxon>
        <taxon>Fabaceae</taxon>
        <taxon>Papilionoideae</taxon>
        <taxon>50 kb inversion clade</taxon>
        <taxon>NPAAA clade</taxon>
        <taxon>Hologalegina</taxon>
        <taxon>IRL clade</taxon>
        <taxon>Trifolieae</taxon>
        <taxon>Trifolium</taxon>
    </lineage>
</organism>
<dbReference type="InterPro" id="IPR032567">
    <property type="entry name" value="RTL1-rel"/>
</dbReference>
<dbReference type="GO" id="GO:0003964">
    <property type="term" value="F:RNA-directed DNA polymerase activity"/>
    <property type="evidence" value="ECO:0007669"/>
    <property type="project" value="UniProtKB-KW"/>
</dbReference>
<evidence type="ECO:0000313" key="2">
    <source>
        <dbReference type="Proteomes" id="UP000265520"/>
    </source>
</evidence>
<reference evidence="1 2" key="1">
    <citation type="journal article" date="2018" name="Front. Plant Sci.">
        <title>Red Clover (Trifolium pratense) and Zigzag Clover (T. medium) - A Picture of Genomic Similarities and Differences.</title>
        <authorList>
            <person name="Dluhosova J."/>
            <person name="Istvanek J."/>
            <person name="Nedelnik J."/>
            <person name="Repkova J."/>
        </authorList>
    </citation>
    <scope>NUCLEOTIDE SEQUENCE [LARGE SCALE GENOMIC DNA]</scope>
    <source>
        <strain evidence="2">cv. 10/8</strain>
        <tissue evidence="1">Leaf</tissue>
    </source>
</reference>
<comment type="caution">
    <text evidence="1">The sequence shown here is derived from an EMBL/GenBank/DDBJ whole genome shotgun (WGS) entry which is preliminary data.</text>
</comment>